<reference evidence="2" key="1">
    <citation type="journal article" date="2020" name="Fungal Divers.">
        <title>Resolving the Mortierellaceae phylogeny through synthesis of multi-gene phylogenetics and phylogenomics.</title>
        <authorList>
            <person name="Vandepol N."/>
            <person name="Liber J."/>
            <person name="Desiro A."/>
            <person name="Na H."/>
            <person name="Kennedy M."/>
            <person name="Barry K."/>
            <person name="Grigoriev I.V."/>
            <person name="Miller A.N."/>
            <person name="O'Donnell K."/>
            <person name="Stajich J.E."/>
            <person name="Bonito G."/>
        </authorList>
    </citation>
    <scope>NUCLEOTIDE SEQUENCE</scope>
    <source>
        <strain evidence="2">REB-010B</strain>
    </source>
</reference>
<organism evidence="2 3">
    <name type="scientific">Dissophora globulifera</name>
    <dbReference type="NCBI Taxonomy" id="979702"/>
    <lineage>
        <taxon>Eukaryota</taxon>
        <taxon>Fungi</taxon>
        <taxon>Fungi incertae sedis</taxon>
        <taxon>Mucoromycota</taxon>
        <taxon>Mortierellomycotina</taxon>
        <taxon>Mortierellomycetes</taxon>
        <taxon>Mortierellales</taxon>
        <taxon>Mortierellaceae</taxon>
        <taxon>Dissophora</taxon>
    </lineage>
</organism>
<keyword evidence="3" id="KW-1185">Reference proteome</keyword>
<evidence type="ECO:0000256" key="1">
    <source>
        <dbReference type="SAM" id="SignalP"/>
    </source>
</evidence>
<name>A0A9P6R109_9FUNG</name>
<gene>
    <name evidence="2" type="ORF">BGZ99_002099</name>
</gene>
<dbReference type="Proteomes" id="UP000738325">
    <property type="component" value="Unassembled WGS sequence"/>
</dbReference>
<accession>A0A9P6R109</accession>
<keyword evidence="1" id="KW-0732">Signal</keyword>
<protein>
    <submittedName>
        <fullName evidence="2">Uncharacterized protein</fullName>
    </submittedName>
</protein>
<feature type="chain" id="PRO_5040145451" evidence="1">
    <location>
        <begin position="19"/>
        <end position="162"/>
    </location>
</feature>
<evidence type="ECO:0000313" key="3">
    <source>
        <dbReference type="Proteomes" id="UP000738325"/>
    </source>
</evidence>
<feature type="signal peptide" evidence="1">
    <location>
        <begin position="1"/>
        <end position="18"/>
    </location>
</feature>
<evidence type="ECO:0000313" key="2">
    <source>
        <dbReference type="EMBL" id="KAG0305330.1"/>
    </source>
</evidence>
<dbReference type="AlphaFoldDB" id="A0A9P6R109"/>
<comment type="caution">
    <text evidence="2">The sequence shown here is derived from an EMBL/GenBank/DDBJ whole genome shotgun (WGS) entry which is preliminary data.</text>
</comment>
<proteinExistence type="predicted"/>
<sequence length="162" mass="17532">MLLKILGIAVAIATTALSSQTPLGGYRYTFDVISSTIATSGWERSSAIVTGPTYIQPAPSFRNTTWNVDLASHLRDIVRSSAPFEWVEAGGNDEIAYGFHIPEGTTGYVAISTMWHILTGTLRTTSLAGHIIDEQMVTTISPKVLSSGELDGEVRFMKLELP</sequence>
<dbReference type="OrthoDB" id="2403475at2759"/>
<dbReference type="EMBL" id="JAAAIP010001599">
    <property type="protein sequence ID" value="KAG0305330.1"/>
    <property type="molecule type" value="Genomic_DNA"/>
</dbReference>